<organism evidence="3 4">
    <name type="scientific">Lachancea mirantina</name>
    <dbReference type="NCBI Taxonomy" id="1230905"/>
    <lineage>
        <taxon>Eukaryota</taxon>
        <taxon>Fungi</taxon>
        <taxon>Dikarya</taxon>
        <taxon>Ascomycota</taxon>
        <taxon>Saccharomycotina</taxon>
        <taxon>Saccharomycetes</taxon>
        <taxon>Saccharomycetales</taxon>
        <taxon>Saccharomycetaceae</taxon>
        <taxon>Lachancea</taxon>
    </lineage>
</organism>
<gene>
    <name evidence="3" type="ORF">LAMI_0H08746G</name>
</gene>
<proteinExistence type="predicted"/>
<dbReference type="Gene3D" id="3.40.50.1820">
    <property type="entry name" value="alpha/beta hydrolase"/>
    <property type="match status" value="1"/>
</dbReference>
<keyword evidence="1" id="KW-0812">Transmembrane</keyword>
<dbReference type="EMBL" id="LT598468">
    <property type="protein sequence ID" value="SCV03512.1"/>
    <property type="molecule type" value="Genomic_DNA"/>
</dbReference>
<protein>
    <submittedName>
        <fullName evidence="3">LAMI_0H08746g1_1</fullName>
    </submittedName>
</protein>
<name>A0A1G4KG31_9SACH</name>
<reference evidence="4" key="1">
    <citation type="submission" date="2016-03" db="EMBL/GenBank/DDBJ databases">
        <authorList>
            <person name="Devillers H."/>
        </authorList>
    </citation>
    <scope>NUCLEOTIDE SEQUENCE [LARGE SCALE GENOMIC DNA]</scope>
</reference>
<keyword evidence="1" id="KW-0472">Membrane</keyword>
<evidence type="ECO:0000313" key="4">
    <source>
        <dbReference type="Proteomes" id="UP000191024"/>
    </source>
</evidence>
<dbReference type="Pfam" id="PF04083">
    <property type="entry name" value="Abhydro_lipase"/>
    <property type="match status" value="1"/>
</dbReference>
<evidence type="ECO:0000256" key="1">
    <source>
        <dbReference type="SAM" id="Phobius"/>
    </source>
</evidence>
<sequence>MSGIWYDICSGVISTCFLTVLFILALWHNLISWFHKKDPRDIRGSKSAIKPRRELRRRSSSVNSETPFALTEFDEANNIEYDHTVTSGEAVGKDELPRTRSSEGGNPFADLLMAEDFRLVPRLGYYYEQYDLDFESFEVTTEDGFVIELWHLRSKSAGDKSSDKSDRHPVLLLHGLLQSSGSFASSGRKSLAYYLEEQGFDVWLGNNRCGFKPKWAHIEKDAHWDWDLKEMVKYDLPALVDEVLVKAGKPKISLVAHSQGTTQVFMGLVNGEALYDGSFRLIDKIENFVALAPAVYPGPLLDEKGFIRFMSRYVAKPWAFGRGSFLPLMSVMRKLMVGSKLFSFLSYVMFNYLFDWNDTLWDKPLRDRHFLFSPVVISVKLMRWWLGDGRNAPCFKNFAETTFPDSKTWFPVQSGPPKIQIENHLNIPRPTVTDFPRFLIFIPRQDRLVDGERLINHFIDHESHSLYKIWYIDEYSHLDVLWARDVVQRIGKPMVDNLRIPTL</sequence>
<dbReference type="STRING" id="1230905.A0A1G4KG31"/>
<feature type="domain" description="Partial AB-hydrolase lipase" evidence="2">
    <location>
        <begin position="125"/>
        <end position="186"/>
    </location>
</feature>
<dbReference type="OrthoDB" id="6130531at2759"/>
<dbReference type="InterPro" id="IPR029058">
    <property type="entry name" value="AB_hydrolase_fold"/>
</dbReference>
<dbReference type="AlphaFoldDB" id="A0A1G4KG31"/>
<dbReference type="SUPFAM" id="SSF53474">
    <property type="entry name" value="alpha/beta-Hydrolases"/>
    <property type="match status" value="1"/>
</dbReference>
<dbReference type="Proteomes" id="UP000191024">
    <property type="component" value="Chromosome H"/>
</dbReference>
<dbReference type="PANTHER" id="PTHR11005">
    <property type="entry name" value="LYSOSOMAL ACID LIPASE-RELATED"/>
    <property type="match status" value="1"/>
</dbReference>
<keyword evidence="1" id="KW-1133">Transmembrane helix</keyword>
<evidence type="ECO:0000259" key="2">
    <source>
        <dbReference type="Pfam" id="PF04083"/>
    </source>
</evidence>
<evidence type="ECO:0000313" key="3">
    <source>
        <dbReference type="EMBL" id="SCV03512.1"/>
    </source>
</evidence>
<feature type="transmembrane region" description="Helical" evidence="1">
    <location>
        <begin position="12"/>
        <end position="34"/>
    </location>
</feature>
<keyword evidence="4" id="KW-1185">Reference proteome</keyword>
<accession>A0A1G4KG31</accession>
<dbReference type="InterPro" id="IPR006693">
    <property type="entry name" value="AB_hydrolase_lipase"/>
</dbReference>
<dbReference type="GO" id="GO:0006629">
    <property type="term" value="P:lipid metabolic process"/>
    <property type="evidence" value="ECO:0007669"/>
    <property type="project" value="InterPro"/>
</dbReference>